<dbReference type="EMBL" id="PYNS01000021">
    <property type="protein sequence ID" value="PSV09213.1"/>
    <property type="molecule type" value="Genomic_DNA"/>
</dbReference>
<name>A0A2T3KS65_PHOLD</name>
<feature type="domain" description="BPL/LPL catalytic" evidence="8">
    <location>
        <begin position="28"/>
        <end position="208"/>
    </location>
</feature>
<dbReference type="PANTHER" id="PTHR12561:SF3">
    <property type="entry name" value="LIPOYLTRANSFERASE 1, MITOCHONDRIAL"/>
    <property type="match status" value="1"/>
</dbReference>
<evidence type="ECO:0000256" key="4">
    <source>
        <dbReference type="ARBA" id="ARBA00022598"/>
    </source>
</evidence>
<dbReference type="PANTHER" id="PTHR12561">
    <property type="entry name" value="LIPOATE-PROTEIN LIGASE"/>
    <property type="match status" value="1"/>
</dbReference>
<dbReference type="PROSITE" id="PS51733">
    <property type="entry name" value="BPL_LPL_CATALYTIC"/>
    <property type="match status" value="1"/>
</dbReference>
<dbReference type="GO" id="GO:0009249">
    <property type="term" value="P:protein lipoylation"/>
    <property type="evidence" value="ECO:0007669"/>
    <property type="project" value="InterPro"/>
</dbReference>
<comment type="catalytic activity">
    <reaction evidence="7">
        <text>L-lysyl-[lipoyl-carrier protein] + (R)-lipoate + ATP = N(6)-[(R)-lipoyl]-L-lysyl-[lipoyl-carrier protein] + AMP + diphosphate + H(+)</text>
        <dbReference type="Rhea" id="RHEA:49288"/>
        <dbReference type="Rhea" id="RHEA-COMP:10500"/>
        <dbReference type="Rhea" id="RHEA-COMP:10502"/>
        <dbReference type="ChEBI" id="CHEBI:15378"/>
        <dbReference type="ChEBI" id="CHEBI:29969"/>
        <dbReference type="ChEBI" id="CHEBI:30616"/>
        <dbReference type="ChEBI" id="CHEBI:33019"/>
        <dbReference type="ChEBI" id="CHEBI:83088"/>
        <dbReference type="ChEBI" id="CHEBI:83099"/>
        <dbReference type="ChEBI" id="CHEBI:456215"/>
        <dbReference type="EC" id="6.3.1.20"/>
    </reaction>
</comment>
<evidence type="ECO:0000256" key="2">
    <source>
        <dbReference type="ARBA" id="ARBA00005124"/>
    </source>
</evidence>
<protein>
    <recommendedName>
        <fullName evidence="3">lipoate--protein ligase</fullName>
        <ecNumber evidence="3">6.3.1.20</ecNumber>
    </recommendedName>
</protein>
<dbReference type="SUPFAM" id="SSF82649">
    <property type="entry name" value="SufE/NifU"/>
    <property type="match status" value="1"/>
</dbReference>
<dbReference type="UniPathway" id="UPA00537">
    <property type="reaction ID" value="UER00595"/>
</dbReference>
<sequence length="330" mass="38170">MKLSIYYSESTDPSFNQAIEESLLKHADDNHIIAFLWQNQRSVNIGKDQNPWRVCKPKQLKQDNINIVRRHTIGGAVYQDLTHTNIALIGSNNYLTKDIIQKILLGTFDPLNIEVAISDQLECLIDNKKVSNTALSENNHYLFFHSTIRVNTSLTDISQYMNSRYSILNHKDLERAYTSINQHTRPLEHNELCRYISDSIQEALKLDAENTIILNNQHPDWVEFSANFYRLKSWDWNYGQSPSFIESLQTAFSWGNVDLRLNIDAGVINNVYYDAPIAYHNMMNDFSQTAIGYPFNAKSMISIVCGLLLKHSEHYDELMEVSEWLQQEIA</sequence>
<comment type="caution">
    <text evidence="9">The sequence shown here is derived from an EMBL/GenBank/DDBJ whole genome shotgun (WGS) entry which is preliminary data.</text>
</comment>
<comment type="pathway">
    <text evidence="1">Protein modification; protein lipoylation via exogenous pathway; protein N(6)-(lipoyl)lysine from lipoate: step 2/2.</text>
</comment>
<proteinExistence type="predicted"/>
<gene>
    <name evidence="9" type="ORF">C0W93_16200</name>
</gene>
<evidence type="ECO:0000256" key="6">
    <source>
        <dbReference type="ARBA" id="ARBA00022840"/>
    </source>
</evidence>
<dbReference type="AlphaFoldDB" id="A0A2T3KS65"/>
<dbReference type="GO" id="GO:0016874">
    <property type="term" value="F:ligase activity"/>
    <property type="evidence" value="ECO:0007669"/>
    <property type="project" value="UniProtKB-KW"/>
</dbReference>
<dbReference type="RefSeq" id="WP_107185727.1">
    <property type="nucleotide sequence ID" value="NZ_CP131574.1"/>
</dbReference>
<keyword evidence="5" id="KW-0547">Nucleotide-binding</keyword>
<keyword evidence="4 9" id="KW-0436">Ligase</keyword>
<organism evidence="9 10">
    <name type="scientific">Photobacterium leiognathi subsp. mandapamensis</name>
    <name type="common">Photobacterium mandapamensis</name>
    <dbReference type="NCBI Taxonomy" id="48408"/>
    <lineage>
        <taxon>Bacteria</taxon>
        <taxon>Pseudomonadati</taxon>
        <taxon>Pseudomonadota</taxon>
        <taxon>Gammaproteobacteria</taxon>
        <taxon>Vibrionales</taxon>
        <taxon>Vibrionaceae</taxon>
        <taxon>Photobacterium</taxon>
    </lineage>
</organism>
<evidence type="ECO:0000313" key="10">
    <source>
        <dbReference type="Proteomes" id="UP000240530"/>
    </source>
</evidence>
<evidence type="ECO:0000313" key="9">
    <source>
        <dbReference type="EMBL" id="PSV09213.1"/>
    </source>
</evidence>
<evidence type="ECO:0000256" key="5">
    <source>
        <dbReference type="ARBA" id="ARBA00022741"/>
    </source>
</evidence>
<dbReference type="InterPro" id="IPR019491">
    <property type="entry name" value="Lipoate_protein_ligase_C"/>
</dbReference>
<accession>A0A2T3KS65</accession>
<reference evidence="9 10" key="1">
    <citation type="submission" date="2018-03" db="EMBL/GenBank/DDBJ databases">
        <title>Whole genome sequencing of Histamine producing bacteria.</title>
        <authorList>
            <person name="Butler K."/>
        </authorList>
    </citation>
    <scope>NUCLEOTIDE SEQUENCE [LARGE SCALE GENOMIC DNA]</scope>
    <source>
        <strain evidence="9 10">Res.4.1</strain>
    </source>
</reference>
<dbReference type="Pfam" id="PF21948">
    <property type="entry name" value="LplA-B_cat"/>
    <property type="match status" value="1"/>
</dbReference>
<evidence type="ECO:0000259" key="8">
    <source>
        <dbReference type="PROSITE" id="PS51733"/>
    </source>
</evidence>
<dbReference type="Gene3D" id="3.30.930.10">
    <property type="entry name" value="Bira Bifunctional Protein, Domain 2"/>
    <property type="match status" value="1"/>
</dbReference>
<evidence type="ECO:0000256" key="3">
    <source>
        <dbReference type="ARBA" id="ARBA00012367"/>
    </source>
</evidence>
<keyword evidence="6" id="KW-0067">ATP-binding</keyword>
<dbReference type="InterPro" id="IPR045864">
    <property type="entry name" value="aa-tRNA-synth_II/BPL/LPL"/>
</dbReference>
<evidence type="ECO:0000256" key="7">
    <source>
        <dbReference type="ARBA" id="ARBA00048037"/>
    </source>
</evidence>
<dbReference type="InterPro" id="IPR004562">
    <property type="entry name" value="LipoylTrfase_LipoateP_Ligase"/>
</dbReference>
<dbReference type="GO" id="GO:0017118">
    <property type="term" value="F:lipoyltransferase activity"/>
    <property type="evidence" value="ECO:0007669"/>
    <property type="project" value="TreeGrafter"/>
</dbReference>
<dbReference type="SUPFAM" id="SSF55681">
    <property type="entry name" value="Class II aaRS and biotin synthetases"/>
    <property type="match status" value="1"/>
</dbReference>
<evidence type="ECO:0000256" key="1">
    <source>
        <dbReference type="ARBA" id="ARBA00005085"/>
    </source>
</evidence>
<dbReference type="InterPro" id="IPR004143">
    <property type="entry name" value="BPL_LPL_catalytic"/>
</dbReference>
<dbReference type="Proteomes" id="UP000240530">
    <property type="component" value="Unassembled WGS sequence"/>
</dbReference>
<dbReference type="EC" id="6.3.1.20" evidence="3"/>
<dbReference type="Gene3D" id="3.30.390.50">
    <property type="entry name" value="CO dehydrogenase flavoprotein, C-terminal domain"/>
    <property type="match status" value="1"/>
</dbReference>
<dbReference type="GO" id="GO:0005737">
    <property type="term" value="C:cytoplasm"/>
    <property type="evidence" value="ECO:0007669"/>
    <property type="project" value="TreeGrafter"/>
</dbReference>
<comment type="pathway">
    <text evidence="2">Protein modification; protein lipoylation via exogenous pathway; protein N(6)-(lipoyl)lysine from lipoate: step 1/2.</text>
</comment>
<dbReference type="Pfam" id="PF10437">
    <property type="entry name" value="Lip_prot_lig_C"/>
    <property type="match status" value="1"/>
</dbReference>